<evidence type="ECO:0000259" key="2">
    <source>
        <dbReference type="PROSITE" id="PS50983"/>
    </source>
</evidence>
<dbReference type="PANTHER" id="PTHR30535">
    <property type="entry name" value="VITAMIN B12-BINDING PROTEIN"/>
    <property type="match status" value="1"/>
</dbReference>
<dbReference type="SUPFAM" id="SSF53807">
    <property type="entry name" value="Helical backbone' metal receptor"/>
    <property type="match status" value="1"/>
</dbReference>
<dbReference type="PANTHER" id="PTHR30535:SF34">
    <property type="entry name" value="MOLYBDATE-BINDING PROTEIN MOLA"/>
    <property type="match status" value="1"/>
</dbReference>
<gene>
    <name evidence="3" type="ORF">BN587_01364</name>
</gene>
<organism evidence="3">
    <name type="scientific">Phascolarctobacterium succinatutens CAG:287</name>
    <dbReference type="NCBI Taxonomy" id="1263101"/>
    <lineage>
        <taxon>Bacteria</taxon>
        <taxon>Bacillati</taxon>
        <taxon>Bacillota</taxon>
        <taxon>Negativicutes</taxon>
        <taxon>Acidaminococcales</taxon>
        <taxon>Acidaminococcaceae</taxon>
        <taxon>Phascolarctobacterium</taxon>
    </lineage>
</organism>
<proteinExistence type="inferred from homology"/>
<dbReference type="Proteomes" id="UP000014937">
    <property type="component" value="Unassembled WGS sequence"/>
</dbReference>
<dbReference type="PROSITE" id="PS50983">
    <property type="entry name" value="FE_B12_PBP"/>
    <property type="match status" value="1"/>
</dbReference>
<protein>
    <submittedName>
        <fullName evidence="3">Periplasmic binding protein</fullName>
    </submittedName>
</protein>
<dbReference type="HOGENOM" id="CLU_038034_2_4_9"/>
<dbReference type="PROSITE" id="PS51257">
    <property type="entry name" value="PROKAR_LIPOPROTEIN"/>
    <property type="match status" value="1"/>
</dbReference>
<accession>R6WNW0</accession>
<dbReference type="Pfam" id="PF01497">
    <property type="entry name" value="Peripla_BP_2"/>
    <property type="match status" value="1"/>
</dbReference>
<feature type="domain" description="Fe/B12 periplasmic-binding" evidence="2">
    <location>
        <begin position="52"/>
        <end position="314"/>
    </location>
</feature>
<comment type="caution">
    <text evidence="3">The sequence shown here is derived from an EMBL/GenBank/DDBJ whole genome shotgun (WGS) entry which is preliminary data.</text>
</comment>
<name>R6WNW0_9FIRM</name>
<reference evidence="3" key="1">
    <citation type="submission" date="2012-11" db="EMBL/GenBank/DDBJ databases">
        <title>Dependencies among metagenomic species, viruses, plasmids and units of genetic variation.</title>
        <authorList>
            <person name="Nielsen H.B."/>
            <person name="Almeida M."/>
            <person name="Juncker A.S."/>
            <person name="Rasmussen S."/>
            <person name="Li J."/>
            <person name="Sunagawa S."/>
            <person name="Plichta D."/>
            <person name="Gautier L."/>
            <person name="Le Chatelier E."/>
            <person name="Peletier E."/>
            <person name="Bonde I."/>
            <person name="Nielsen T."/>
            <person name="Manichanh C."/>
            <person name="Arumugam M."/>
            <person name="Batto J."/>
            <person name="Santos M.B.Q.D."/>
            <person name="Blom N."/>
            <person name="Borruel N."/>
            <person name="Burgdorf K.S."/>
            <person name="Boumezbeur F."/>
            <person name="Casellas F."/>
            <person name="Dore J."/>
            <person name="Guarner F."/>
            <person name="Hansen T."/>
            <person name="Hildebrand F."/>
            <person name="Kaas R.S."/>
            <person name="Kennedy S."/>
            <person name="Kristiansen K."/>
            <person name="Kultima J.R."/>
            <person name="Leonard P."/>
            <person name="Levenez F."/>
            <person name="Lund O."/>
            <person name="Moumen B."/>
            <person name="Le Paslier D."/>
            <person name="Pons N."/>
            <person name="Pedersen O."/>
            <person name="Prifti E."/>
            <person name="Qin J."/>
            <person name="Raes J."/>
            <person name="Tap J."/>
            <person name="Tims S."/>
            <person name="Ussery D.W."/>
            <person name="Yamada T."/>
            <person name="MetaHit consortium"/>
            <person name="Renault P."/>
            <person name="Sicheritz-Ponten T."/>
            <person name="Bork P."/>
            <person name="Wang J."/>
            <person name="Brunak S."/>
            <person name="Ehrlich S.D."/>
        </authorList>
    </citation>
    <scope>NUCLEOTIDE SEQUENCE [LARGE SCALE GENOMIC DNA]</scope>
</reference>
<dbReference type="GO" id="GO:0071281">
    <property type="term" value="P:cellular response to iron ion"/>
    <property type="evidence" value="ECO:0007669"/>
    <property type="project" value="TreeGrafter"/>
</dbReference>
<dbReference type="InterPro" id="IPR050902">
    <property type="entry name" value="ABC_Transporter_SBP"/>
</dbReference>
<dbReference type="InterPro" id="IPR002491">
    <property type="entry name" value="ABC_transptr_periplasmic_BD"/>
</dbReference>
<sequence length="326" mass="37001">MLRYIAFFILSLLILGCGVKHNFESVHIDSLKTYMVKDDYGNSIILRGKPKRIMTTHIYLDNILLGLVEPERMISVSKNMDNESKTFAGAGVEKIKNKIIMPDAETVLSLKPDLLVVHDLIGEDKIRVYRDLGIPVYVVRIPVSIKEVQNKIFGLSQLVGEQQRGINLVAKMNNLLLRIECNIPQNVKFSKSSVLVATNHSLYGGRGCVYDDVCKHAKIRNGISEVGLANGQTVSKEIMLEFNPDYFFLTKSWSDCKAYDEKLINEFVNDKSLKNLQAIKKRNVMLIDEKYIFIGHQNCVWSVQKLAHLVYGDCVVLEPEEFLKGF</sequence>
<comment type="similarity">
    <text evidence="1">Belongs to the bacterial solute-binding protein 8 family.</text>
</comment>
<dbReference type="RefSeq" id="WP_021720417.1">
    <property type="nucleotide sequence ID" value="NZ_FR892798.1"/>
</dbReference>
<dbReference type="EMBL" id="CBGL010000140">
    <property type="protein sequence ID" value="CDD12978.1"/>
    <property type="molecule type" value="Genomic_DNA"/>
</dbReference>
<dbReference type="AlphaFoldDB" id="R6WNW0"/>
<evidence type="ECO:0000256" key="1">
    <source>
        <dbReference type="ARBA" id="ARBA00008814"/>
    </source>
</evidence>
<dbReference type="Gene3D" id="3.40.50.1980">
    <property type="entry name" value="Nitrogenase molybdenum iron protein domain"/>
    <property type="match status" value="2"/>
</dbReference>
<evidence type="ECO:0000313" key="3">
    <source>
        <dbReference type="EMBL" id="CDD12978.1"/>
    </source>
</evidence>